<evidence type="ECO:0000313" key="2">
    <source>
        <dbReference type="Proteomes" id="UP000002973"/>
    </source>
</evidence>
<gene>
    <name evidence="1" type="ORF">HMPREF0813_00446</name>
</gene>
<sequence>MIDERVDDFSLCLLTIIYIKRKLHSKDLLDKINDLLEETCRNYPNQSRFSGKLWYYRYFIYYLIKNNIINDTIVKSYLKSKGIQSGRNGYKSELNAKYIFTQGSQQNINNFYKDLLDLNVALVDCGKNKDFKYF</sequence>
<accession>E6IZN1</accession>
<organism evidence="1 2">
    <name type="scientific">Streptococcus anginosus F0211</name>
    <dbReference type="NCBI Taxonomy" id="706437"/>
    <lineage>
        <taxon>Bacteria</taxon>
        <taxon>Bacillati</taxon>
        <taxon>Bacillota</taxon>
        <taxon>Bacilli</taxon>
        <taxon>Lactobacillales</taxon>
        <taxon>Streptococcaceae</taxon>
        <taxon>Streptococcus</taxon>
        <taxon>Streptococcus anginosus group</taxon>
    </lineage>
</organism>
<evidence type="ECO:0000313" key="1">
    <source>
        <dbReference type="EMBL" id="EFU22951.1"/>
    </source>
</evidence>
<comment type="caution">
    <text evidence="1">The sequence shown here is derived from an EMBL/GenBank/DDBJ whole genome shotgun (WGS) entry which is preliminary data.</text>
</comment>
<protein>
    <submittedName>
        <fullName evidence="1">Uncharacterized protein</fullName>
    </submittedName>
</protein>
<dbReference type="Proteomes" id="UP000002973">
    <property type="component" value="Unassembled WGS sequence"/>
</dbReference>
<dbReference type="EMBL" id="AECT01000007">
    <property type="protein sequence ID" value="EFU22951.1"/>
    <property type="molecule type" value="Genomic_DNA"/>
</dbReference>
<proteinExistence type="predicted"/>
<name>E6IZN1_STRAP</name>
<dbReference type="RefSeq" id="WP_003027961.1">
    <property type="nucleotide sequence ID" value="NZ_AECT01000007.1"/>
</dbReference>
<reference evidence="1 2" key="1">
    <citation type="submission" date="2010-11" db="EMBL/GenBank/DDBJ databases">
        <authorList>
            <person name="Weinstock G."/>
            <person name="Sodergren E."/>
            <person name="Clifton S."/>
            <person name="Fulton L."/>
            <person name="Fulton B."/>
            <person name="Courtney L."/>
            <person name="Fronick C."/>
            <person name="Harrison M."/>
            <person name="Strong C."/>
            <person name="Farmer C."/>
            <person name="Delahaunty K."/>
            <person name="Markovic C."/>
            <person name="Hall O."/>
            <person name="Minx P."/>
            <person name="Tomlinson C."/>
            <person name="Mitreva M."/>
            <person name="Hou S."/>
            <person name="Chen J."/>
            <person name="Wollam A."/>
            <person name="Pepin K.H."/>
            <person name="Johnson M."/>
            <person name="Bhonagiri V."/>
            <person name="Zhang X."/>
            <person name="Suruliraj S."/>
            <person name="Warren W."/>
            <person name="Chinwalla A."/>
            <person name="Mardis E.R."/>
            <person name="Wilson R.K."/>
        </authorList>
    </citation>
    <scope>NUCLEOTIDE SEQUENCE [LARGE SCALE GENOMIC DNA]</scope>
    <source>
        <strain evidence="1 2">F0211</strain>
    </source>
</reference>
<dbReference type="AlphaFoldDB" id="E6IZN1"/>